<protein>
    <submittedName>
        <fullName evidence="1">Uncharacterized protein</fullName>
    </submittedName>
</protein>
<evidence type="ECO:0000313" key="2">
    <source>
        <dbReference type="Proteomes" id="UP000230732"/>
    </source>
</evidence>
<proteinExistence type="predicted"/>
<accession>A0A2M7Q6F5</accession>
<dbReference type="EMBL" id="PFKX01000035">
    <property type="protein sequence ID" value="PIY58544.1"/>
    <property type="molecule type" value="Genomic_DNA"/>
</dbReference>
<dbReference type="AlphaFoldDB" id="A0A2M7Q6F5"/>
<sequence>RFLLNWLREPELSQLQFGKIILDQIATQSSAFANLANEAKRPQVREIYRRTESIVNSLLQSDYKDIEALDDKISVSIKKACERIID</sequence>
<gene>
    <name evidence="1" type="ORF">COY98_01485</name>
</gene>
<dbReference type="Proteomes" id="UP000230732">
    <property type="component" value="Unassembled WGS sequence"/>
</dbReference>
<reference evidence="2" key="1">
    <citation type="submission" date="2017-09" db="EMBL/GenBank/DDBJ databases">
        <title>Depth-based differentiation of microbial function through sediment-hosted aquifers and enrichment of novel symbionts in the deep terrestrial subsurface.</title>
        <authorList>
            <person name="Probst A.J."/>
            <person name="Ladd B."/>
            <person name="Jarett J.K."/>
            <person name="Geller-Mcgrath D.E."/>
            <person name="Sieber C.M.K."/>
            <person name="Emerson J.B."/>
            <person name="Anantharaman K."/>
            <person name="Thomas B.C."/>
            <person name="Malmstrom R."/>
            <person name="Stieglmeier M."/>
            <person name="Klingl A."/>
            <person name="Woyke T."/>
            <person name="Ryan C.M."/>
            <person name="Banfield J.F."/>
        </authorList>
    </citation>
    <scope>NUCLEOTIDE SEQUENCE [LARGE SCALE GENOMIC DNA]</scope>
</reference>
<evidence type="ECO:0000313" key="1">
    <source>
        <dbReference type="EMBL" id="PIY58544.1"/>
    </source>
</evidence>
<organism evidence="1 2">
    <name type="scientific">Candidatus Yonathbacteria bacterium CG_4_10_14_0_8_um_filter_43_17</name>
    <dbReference type="NCBI Taxonomy" id="1975099"/>
    <lineage>
        <taxon>Bacteria</taxon>
        <taxon>Candidatus Yonathiibacteriota</taxon>
    </lineage>
</organism>
<feature type="non-terminal residue" evidence="1">
    <location>
        <position position="1"/>
    </location>
</feature>
<name>A0A2M7Q6F5_9BACT</name>
<comment type="caution">
    <text evidence="1">The sequence shown here is derived from an EMBL/GenBank/DDBJ whole genome shotgun (WGS) entry which is preliminary data.</text>
</comment>